<evidence type="ECO:0000259" key="4">
    <source>
        <dbReference type="Pfam" id="PF00004"/>
    </source>
</evidence>
<dbReference type="GO" id="GO:0005524">
    <property type="term" value="F:ATP binding"/>
    <property type="evidence" value="ECO:0007669"/>
    <property type="project" value="UniProtKB-KW"/>
</dbReference>
<reference evidence="5" key="1">
    <citation type="journal article" date="2020" name="Fungal Divers.">
        <title>Resolving the Mortierellaceae phylogeny through synthesis of multi-gene phylogenetics and phylogenomics.</title>
        <authorList>
            <person name="Vandepol N."/>
            <person name="Liber J."/>
            <person name="Desiro A."/>
            <person name="Na H."/>
            <person name="Kennedy M."/>
            <person name="Barry K."/>
            <person name="Grigoriev I.V."/>
            <person name="Miller A.N."/>
            <person name="O'Donnell K."/>
            <person name="Stajich J.E."/>
            <person name="Bonito G."/>
        </authorList>
    </citation>
    <scope>NUCLEOTIDE SEQUENCE</scope>
    <source>
        <strain evidence="5">KOD1015</strain>
    </source>
</reference>
<name>A0A9P6FX04_9FUNG</name>
<dbReference type="AlphaFoldDB" id="A0A9P6FX04"/>
<dbReference type="GO" id="GO:0051598">
    <property type="term" value="P:meiotic recombination checkpoint signaling"/>
    <property type="evidence" value="ECO:0007669"/>
    <property type="project" value="TreeGrafter"/>
</dbReference>
<dbReference type="InterPro" id="IPR003960">
    <property type="entry name" value="ATPase_AAA_CS"/>
</dbReference>
<comment type="caution">
    <text evidence="5">The sequence shown here is derived from an EMBL/GenBank/DDBJ whole genome shotgun (WGS) entry which is preliminary data.</text>
</comment>
<organism evidence="5 6">
    <name type="scientific">Lunasporangiospora selenospora</name>
    <dbReference type="NCBI Taxonomy" id="979761"/>
    <lineage>
        <taxon>Eukaryota</taxon>
        <taxon>Fungi</taxon>
        <taxon>Fungi incertae sedis</taxon>
        <taxon>Mucoromycota</taxon>
        <taxon>Mortierellomycotina</taxon>
        <taxon>Mortierellomycetes</taxon>
        <taxon>Mortierellales</taxon>
        <taxon>Mortierellaceae</taxon>
        <taxon>Lunasporangiospora</taxon>
    </lineage>
</organism>
<dbReference type="GO" id="GO:0016887">
    <property type="term" value="F:ATP hydrolysis activity"/>
    <property type="evidence" value="ECO:0007669"/>
    <property type="project" value="InterPro"/>
</dbReference>
<dbReference type="OrthoDB" id="10042665at2759"/>
<keyword evidence="2 3" id="KW-0067">ATP-binding</keyword>
<evidence type="ECO:0000256" key="3">
    <source>
        <dbReference type="RuleBase" id="RU003651"/>
    </source>
</evidence>
<dbReference type="PROSITE" id="PS00674">
    <property type="entry name" value="AAA"/>
    <property type="match status" value="1"/>
</dbReference>
<feature type="domain" description="ATPase AAA-type core" evidence="4">
    <location>
        <begin position="148"/>
        <end position="261"/>
    </location>
</feature>
<dbReference type="InterPro" id="IPR003959">
    <property type="entry name" value="ATPase_AAA_core"/>
</dbReference>
<dbReference type="InterPro" id="IPR044539">
    <property type="entry name" value="Pch2-like"/>
</dbReference>
<dbReference type="SUPFAM" id="SSF52540">
    <property type="entry name" value="P-loop containing nucleoside triphosphate hydrolases"/>
    <property type="match status" value="1"/>
</dbReference>
<dbReference type="PANTHER" id="PTHR45991">
    <property type="entry name" value="PACHYTENE CHECKPOINT PROTEIN 2"/>
    <property type="match status" value="1"/>
</dbReference>
<dbReference type="Proteomes" id="UP000780801">
    <property type="component" value="Unassembled WGS sequence"/>
</dbReference>
<keyword evidence="6" id="KW-1185">Reference proteome</keyword>
<evidence type="ECO:0000256" key="2">
    <source>
        <dbReference type="ARBA" id="ARBA00022840"/>
    </source>
</evidence>
<proteinExistence type="inferred from homology"/>
<dbReference type="EMBL" id="JAABOA010001129">
    <property type="protein sequence ID" value="KAF9582230.1"/>
    <property type="molecule type" value="Genomic_DNA"/>
</dbReference>
<accession>A0A9P6FX04</accession>
<comment type="similarity">
    <text evidence="3">Belongs to the AAA ATPase family.</text>
</comment>
<evidence type="ECO:0000313" key="5">
    <source>
        <dbReference type="EMBL" id="KAF9582230.1"/>
    </source>
</evidence>
<dbReference type="GO" id="GO:0007131">
    <property type="term" value="P:reciprocal meiotic recombination"/>
    <property type="evidence" value="ECO:0007669"/>
    <property type="project" value="TreeGrafter"/>
</dbReference>
<dbReference type="PANTHER" id="PTHR45991:SF1">
    <property type="entry name" value="PACHYTENE CHECKPOINT PROTEIN 2 HOMOLOG"/>
    <property type="match status" value="1"/>
</dbReference>
<protein>
    <submittedName>
        <fullName evidence="5">Pachytene checkpoint protein 2</fullName>
    </submittedName>
</protein>
<dbReference type="Gene3D" id="3.40.50.300">
    <property type="entry name" value="P-loop containing nucleotide triphosphate hydrolases"/>
    <property type="match status" value="1"/>
</dbReference>
<evidence type="ECO:0000313" key="6">
    <source>
        <dbReference type="Proteomes" id="UP000780801"/>
    </source>
</evidence>
<dbReference type="InterPro" id="IPR027417">
    <property type="entry name" value="P-loop_NTPase"/>
</dbReference>
<evidence type="ECO:0000256" key="1">
    <source>
        <dbReference type="ARBA" id="ARBA00022741"/>
    </source>
</evidence>
<dbReference type="Pfam" id="PF00004">
    <property type="entry name" value="AAA"/>
    <property type="match status" value="1"/>
</dbReference>
<dbReference type="GO" id="GO:0005694">
    <property type="term" value="C:chromosome"/>
    <property type="evidence" value="ECO:0007669"/>
    <property type="project" value="TreeGrafter"/>
</dbReference>
<keyword evidence="1 3" id="KW-0547">Nucleotide-binding</keyword>
<gene>
    <name evidence="5" type="primary">TRIP13</name>
    <name evidence="5" type="ORF">BGW38_000474</name>
</gene>
<dbReference type="GO" id="GO:0005634">
    <property type="term" value="C:nucleus"/>
    <property type="evidence" value="ECO:0007669"/>
    <property type="project" value="TreeGrafter"/>
</dbReference>
<sequence length="315" mass="35586">MEKSGPQDKNASQKPLRHMTTELGRLLNANPDQSKERSAFKMNGPVEFYLSLGAGEVDSYIGTDVDFSVHVYQLHDEGVVEHHSDEEKSVMLAHHWSLPCREFEGIWDSLIFDEDIKTQLLEYVQSALLFSDRGVSADLVSWSRFRACRLVEINSHSLFSKWFSESGKMVQKMFQQIWEMAEDESTYVCVLIDEVESLAAARKAALAGGEPSDSIRAVNALLTQIDKLKQRKNVLILATSNMTEAIDVAFADRADIKMYIGLPSHRAIYWMLRSGITELQRVNIIDDKTANSELQSFLDAVKSVVEHEKRLSLGL</sequence>